<dbReference type="GO" id="GO:0046872">
    <property type="term" value="F:metal ion binding"/>
    <property type="evidence" value="ECO:0007669"/>
    <property type="project" value="InterPro"/>
</dbReference>
<dbReference type="CDD" id="cd14864">
    <property type="entry name" value="Fe-ADH-like"/>
    <property type="match status" value="1"/>
</dbReference>
<dbReference type="PANTHER" id="PTHR11496">
    <property type="entry name" value="ALCOHOL DEHYDROGENASE"/>
    <property type="match status" value="1"/>
</dbReference>
<dbReference type="Gene3D" id="3.40.50.1970">
    <property type="match status" value="1"/>
</dbReference>
<dbReference type="Pfam" id="PF00465">
    <property type="entry name" value="Fe-ADH"/>
    <property type="match status" value="1"/>
</dbReference>
<protein>
    <submittedName>
        <fullName evidence="5">Alcohol dehydrogenase</fullName>
    </submittedName>
</protein>
<dbReference type="OrthoDB" id="355310at2"/>
<dbReference type="GO" id="GO:0004022">
    <property type="term" value="F:alcohol dehydrogenase (NAD+) activity"/>
    <property type="evidence" value="ECO:0007669"/>
    <property type="project" value="TreeGrafter"/>
</dbReference>
<comment type="similarity">
    <text evidence="1">Belongs to the iron-containing alcohol dehydrogenase family.</text>
</comment>
<evidence type="ECO:0000259" key="3">
    <source>
        <dbReference type="Pfam" id="PF00465"/>
    </source>
</evidence>
<evidence type="ECO:0000259" key="4">
    <source>
        <dbReference type="Pfam" id="PF25137"/>
    </source>
</evidence>
<dbReference type="SUPFAM" id="SSF56796">
    <property type="entry name" value="Dehydroquinate synthase-like"/>
    <property type="match status" value="1"/>
</dbReference>
<proteinExistence type="inferred from homology"/>
<dbReference type="InterPro" id="IPR039697">
    <property type="entry name" value="Alcohol_dehydrogenase_Fe"/>
</dbReference>
<keyword evidence="2" id="KW-0560">Oxidoreductase</keyword>
<dbReference type="EMBL" id="FTMS01000014">
    <property type="protein sequence ID" value="SIQ73617.1"/>
    <property type="molecule type" value="Genomic_DNA"/>
</dbReference>
<accession>A0A1N6V732</accession>
<reference evidence="5 6" key="1">
    <citation type="submission" date="2017-01" db="EMBL/GenBank/DDBJ databases">
        <authorList>
            <person name="Mah S.A."/>
            <person name="Swanson W.J."/>
            <person name="Moy G.W."/>
            <person name="Vacquier V.D."/>
        </authorList>
    </citation>
    <scope>NUCLEOTIDE SEQUENCE [LARGE SCALE GENOMIC DNA]</scope>
    <source>
        <strain evidence="5 6">ASpG1</strain>
    </source>
</reference>
<organism evidence="5 6">
    <name type="scientific">Alkalispirochaeta americana</name>
    <dbReference type="NCBI Taxonomy" id="159291"/>
    <lineage>
        <taxon>Bacteria</taxon>
        <taxon>Pseudomonadati</taxon>
        <taxon>Spirochaetota</taxon>
        <taxon>Spirochaetia</taxon>
        <taxon>Spirochaetales</taxon>
        <taxon>Spirochaetaceae</taxon>
        <taxon>Alkalispirochaeta</taxon>
    </lineage>
</organism>
<dbReference type="Gene3D" id="1.20.1090.10">
    <property type="entry name" value="Dehydroquinate synthase-like - alpha domain"/>
    <property type="match status" value="1"/>
</dbReference>
<feature type="domain" description="Fe-containing alcohol dehydrogenase-like C-terminal" evidence="4">
    <location>
        <begin position="188"/>
        <end position="381"/>
    </location>
</feature>
<keyword evidence="6" id="KW-1185">Reference proteome</keyword>
<evidence type="ECO:0000256" key="2">
    <source>
        <dbReference type="ARBA" id="ARBA00023002"/>
    </source>
</evidence>
<dbReference type="STRING" id="159291.SAMN05920897_1142"/>
<evidence type="ECO:0000256" key="1">
    <source>
        <dbReference type="ARBA" id="ARBA00007358"/>
    </source>
</evidence>
<gene>
    <name evidence="5" type="ORF">SAMN05920897_1142</name>
</gene>
<evidence type="ECO:0000313" key="6">
    <source>
        <dbReference type="Proteomes" id="UP000186400"/>
    </source>
</evidence>
<dbReference type="AlphaFoldDB" id="A0A1N6V732"/>
<dbReference type="Proteomes" id="UP000186400">
    <property type="component" value="Unassembled WGS sequence"/>
</dbReference>
<name>A0A1N6V732_9SPIO</name>
<evidence type="ECO:0000313" key="5">
    <source>
        <dbReference type="EMBL" id="SIQ73617.1"/>
    </source>
</evidence>
<dbReference type="InterPro" id="IPR056798">
    <property type="entry name" value="ADH_Fe_C"/>
</dbReference>
<dbReference type="InterPro" id="IPR001670">
    <property type="entry name" value="ADH_Fe/GldA"/>
</dbReference>
<dbReference type="PANTHER" id="PTHR11496:SF102">
    <property type="entry name" value="ALCOHOL DEHYDROGENASE 4"/>
    <property type="match status" value="1"/>
</dbReference>
<feature type="domain" description="Alcohol dehydrogenase iron-type/glycerol dehydrogenase GldA" evidence="3">
    <location>
        <begin position="9"/>
        <end position="136"/>
    </location>
</feature>
<sequence length="381" mass="40657">MRSISLRLPSTVVFGKDVLTQVGSLARERGTRALVVTEGVLHEGGHIERVAEILRRSGLDVMVYDELMPSSASSRVDEIASLARASKTQVVLGLGGMRVLSVARCVANCAASALTVRDLLEGKTARDSVDYIEVPSSFRNHLLMRDEALLRDSGSERARMVRTCPGTVKAVVLETEFSQTLSAKYALAAVMDTLLAAIEGFFSTRSSLYSDTLLERAIQELHGSALTAVKNPLDSRFRERAAEAGLMTALALAVTGQGAGGALAYGINARFSLPKSWVASIFLPHVVETLSTQNVEKAARVAAALGEPLEGISPAGDAPRAARGIRKLVSHLDLPARLRDLDVTLDELSHCAEQVADFDMLAHVPGGAGVQELQRLVSAAY</sequence>
<dbReference type="RefSeq" id="WP_083943943.1">
    <property type="nucleotide sequence ID" value="NZ_FTMS01000014.1"/>
</dbReference>
<dbReference type="Pfam" id="PF25137">
    <property type="entry name" value="ADH_Fe_C"/>
    <property type="match status" value="1"/>
</dbReference>